<name>A0A4S3J1B2_9EURO</name>
<organism evidence="1 2">
    <name type="scientific">Aspergillus tanneri</name>
    <dbReference type="NCBI Taxonomy" id="1220188"/>
    <lineage>
        <taxon>Eukaryota</taxon>
        <taxon>Fungi</taxon>
        <taxon>Dikarya</taxon>
        <taxon>Ascomycota</taxon>
        <taxon>Pezizomycotina</taxon>
        <taxon>Eurotiomycetes</taxon>
        <taxon>Eurotiomycetidae</taxon>
        <taxon>Eurotiales</taxon>
        <taxon>Aspergillaceae</taxon>
        <taxon>Aspergillus</taxon>
        <taxon>Aspergillus subgen. Circumdati</taxon>
    </lineage>
</organism>
<dbReference type="AlphaFoldDB" id="A0A4S3J1B2"/>
<keyword evidence="2" id="KW-1185">Reference proteome</keyword>
<protein>
    <submittedName>
        <fullName evidence="1">Uncharacterized protein</fullName>
    </submittedName>
</protein>
<accession>A0A4S3J1B2</accession>
<dbReference type="EMBL" id="SOSA01000820">
    <property type="protein sequence ID" value="THC88539.1"/>
    <property type="molecule type" value="Genomic_DNA"/>
</dbReference>
<proteinExistence type="predicted"/>
<dbReference type="VEuPathDB" id="FungiDB:EYZ11_012017"/>
<dbReference type="Proteomes" id="UP000308092">
    <property type="component" value="Unassembled WGS sequence"/>
</dbReference>
<reference evidence="1 2" key="1">
    <citation type="submission" date="2019-03" db="EMBL/GenBank/DDBJ databases">
        <title>The genome sequence of a newly discovered highly antifungal drug resistant Aspergillus species, Aspergillus tanneri NIH 1004.</title>
        <authorList>
            <person name="Mounaud S."/>
            <person name="Singh I."/>
            <person name="Joardar V."/>
            <person name="Pakala S."/>
            <person name="Pakala S."/>
            <person name="Venepally P."/>
            <person name="Hoover J."/>
            <person name="Nierman W."/>
            <person name="Chung J."/>
            <person name="Losada L."/>
        </authorList>
    </citation>
    <scope>NUCLEOTIDE SEQUENCE [LARGE SCALE GENOMIC DNA]</scope>
    <source>
        <strain evidence="1 2">NIH1004</strain>
    </source>
</reference>
<evidence type="ECO:0000313" key="1">
    <source>
        <dbReference type="EMBL" id="THC88539.1"/>
    </source>
</evidence>
<comment type="caution">
    <text evidence="1">The sequence shown here is derived from an EMBL/GenBank/DDBJ whole genome shotgun (WGS) entry which is preliminary data.</text>
</comment>
<sequence length="55" mass="5830">MHVLFAVQSTKGNGYGVEEITCFASAPLALEQCQKSADDSNPCRKAQSMGNDGHS</sequence>
<evidence type="ECO:0000313" key="2">
    <source>
        <dbReference type="Proteomes" id="UP000308092"/>
    </source>
</evidence>
<gene>
    <name evidence="1" type="ORF">EYZ11_012017</name>
</gene>